<dbReference type="Gene3D" id="3.40.50.970">
    <property type="match status" value="1"/>
</dbReference>
<evidence type="ECO:0000256" key="4">
    <source>
        <dbReference type="ARBA" id="ARBA00011738"/>
    </source>
</evidence>
<dbReference type="GO" id="GO:0004802">
    <property type="term" value="F:transketolase activity"/>
    <property type="evidence" value="ECO:0007669"/>
    <property type="project" value="UniProtKB-EC"/>
</dbReference>
<dbReference type="Proteomes" id="UP000078561">
    <property type="component" value="Unassembled WGS sequence"/>
</dbReference>
<comment type="cofactor">
    <cofactor evidence="2">
        <name>thiamine diphosphate</name>
        <dbReference type="ChEBI" id="CHEBI:58937"/>
    </cofactor>
</comment>
<evidence type="ECO:0000313" key="14">
    <source>
        <dbReference type="Proteomes" id="UP000078561"/>
    </source>
</evidence>
<evidence type="ECO:0000256" key="9">
    <source>
        <dbReference type="ARBA" id="ARBA00023052"/>
    </source>
</evidence>
<dbReference type="InterPro" id="IPR005474">
    <property type="entry name" value="Transketolase_N"/>
</dbReference>
<evidence type="ECO:0000259" key="11">
    <source>
        <dbReference type="Pfam" id="PF00456"/>
    </source>
</evidence>
<dbReference type="InterPro" id="IPR049557">
    <property type="entry name" value="Transketolase_CS"/>
</dbReference>
<dbReference type="Pfam" id="PF00456">
    <property type="entry name" value="Transketolase_N"/>
    <property type="match status" value="1"/>
</dbReference>
<dbReference type="PANTHER" id="PTHR43522">
    <property type="entry name" value="TRANSKETOLASE"/>
    <property type="match status" value="1"/>
</dbReference>
<evidence type="ECO:0000313" key="13">
    <source>
        <dbReference type="EMBL" id="SAM08887.1"/>
    </source>
</evidence>
<evidence type="ECO:0000256" key="10">
    <source>
        <dbReference type="SAM" id="MobiDB-lite"/>
    </source>
</evidence>
<dbReference type="AlphaFoldDB" id="A0A163K5R2"/>
<dbReference type="OrthoDB" id="10267175at2759"/>
<dbReference type="SUPFAM" id="SSF52518">
    <property type="entry name" value="Thiamin diphosphate-binding fold (THDP-binding)"/>
    <property type="match status" value="1"/>
</dbReference>
<dbReference type="EMBL" id="LT554937">
    <property type="protein sequence ID" value="SAM08887.1"/>
    <property type="molecule type" value="Genomic_DNA"/>
</dbReference>
<reference evidence="13" key="1">
    <citation type="submission" date="2016-04" db="EMBL/GenBank/DDBJ databases">
        <authorList>
            <person name="Evans L.H."/>
            <person name="Alamgir A."/>
            <person name="Owens N."/>
            <person name="Weber N.D."/>
            <person name="Virtaneva K."/>
            <person name="Barbian K."/>
            <person name="Babar A."/>
            <person name="Rosenke K."/>
        </authorList>
    </citation>
    <scope>NUCLEOTIDE SEQUENCE [LARGE SCALE GENOMIC DNA]</scope>
    <source>
        <strain evidence="13">CBS 101.48</strain>
    </source>
</reference>
<dbReference type="Pfam" id="PF22613">
    <property type="entry name" value="Transketolase_C_1"/>
    <property type="match status" value="1"/>
</dbReference>
<comment type="similarity">
    <text evidence="3">Belongs to the transketolase family.</text>
</comment>
<dbReference type="PANTHER" id="PTHR43522:SF2">
    <property type="entry name" value="TRANSKETOLASE 1-RELATED"/>
    <property type="match status" value="1"/>
</dbReference>
<comment type="cofactor">
    <cofactor evidence="1">
        <name>Mg(2+)</name>
        <dbReference type="ChEBI" id="CHEBI:18420"/>
    </cofactor>
</comment>
<evidence type="ECO:0000259" key="12">
    <source>
        <dbReference type="Pfam" id="PF22613"/>
    </source>
</evidence>
<accession>A0A163K5R2</accession>
<comment type="subunit">
    <text evidence="4">Homodimer.</text>
</comment>
<keyword evidence="9" id="KW-0786">Thiamine pyrophosphate</keyword>
<dbReference type="SUPFAM" id="SSF52922">
    <property type="entry name" value="TK C-terminal domain-like"/>
    <property type="match status" value="1"/>
</dbReference>
<dbReference type="InterPro" id="IPR033247">
    <property type="entry name" value="Transketolase_fam"/>
</dbReference>
<dbReference type="PROSITE" id="PS00801">
    <property type="entry name" value="TRANSKETOLASE_1"/>
    <property type="match status" value="1"/>
</dbReference>
<dbReference type="Gene3D" id="3.40.50.920">
    <property type="match status" value="1"/>
</dbReference>
<keyword evidence="8" id="KW-0460">Magnesium</keyword>
<dbReference type="GO" id="GO:0005634">
    <property type="term" value="C:nucleus"/>
    <property type="evidence" value="ECO:0007669"/>
    <property type="project" value="TreeGrafter"/>
</dbReference>
<dbReference type="InParanoid" id="A0A163K5R2"/>
<dbReference type="InterPro" id="IPR029061">
    <property type="entry name" value="THDP-binding"/>
</dbReference>
<dbReference type="InterPro" id="IPR055152">
    <property type="entry name" value="Transketolase-like_C_2"/>
</dbReference>
<dbReference type="EC" id="2.2.1.1" evidence="5"/>
<protein>
    <recommendedName>
        <fullName evidence="5">transketolase</fullName>
        <ecNumber evidence="5">2.2.1.1</ecNumber>
    </recommendedName>
</protein>
<dbReference type="GO" id="GO:0046872">
    <property type="term" value="F:metal ion binding"/>
    <property type="evidence" value="ECO:0007669"/>
    <property type="project" value="UniProtKB-KW"/>
</dbReference>
<evidence type="ECO:0000256" key="5">
    <source>
        <dbReference type="ARBA" id="ARBA00013152"/>
    </source>
</evidence>
<proteinExistence type="inferred from homology"/>
<evidence type="ECO:0000256" key="8">
    <source>
        <dbReference type="ARBA" id="ARBA00022842"/>
    </source>
</evidence>
<keyword evidence="6" id="KW-0808">Transferase</keyword>
<sequence>MVKTTEQHAIDTVRVLAADVVRGANSGHPGAPMGCAPMAHVLFNNHITLNPKNPKFINRDRFVLSNGHGCALQYVYLHLLGFDVSMDDLKQFRQLGSKTPGHPEANDTPGIEVTTGPLGQGSSIEIVRKGGYVLQDAADAKVIFVATGSEVSLAVDAAKKLAAEGVAARVVSMPCTELYDEQSEEYKKTVLSAGLPVIAIESLGAWGWERYSHAQIGMTTFGASAPIKDLYNKFNITADAAVAKAHKVIAHFQKVGYVPEIGLSL</sequence>
<dbReference type="GO" id="GO:0006098">
    <property type="term" value="P:pentose-phosphate shunt"/>
    <property type="evidence" value="ECO:0007669"/>
    <property type="project" value="TreeGrafter"/>
</dbReference>
<evidence type="ECO:0000256" key="3">
    <source>
        <dbReference type="ARBA" id="ARBA00007131"/>
    </source>
</evidence>
<feature type="domain" description="Transketolase-like C-terminal" evidence="12">
    <location>
        <begin position="130"/>
        <end position="237"/>
    </location>
</feature>
<evidence type="ECO:0000256" key="6">
    <source>
        <dbReference type="ARBA" id="ARBA00022679"/>
    </source>
</evidence>
<dbReference type="GO" id="GO:0005829">
    <property type="term" value="C:cytosol"/>
    <property type="evidence" value="ECO:0007669"/>
    <property type="project" value="TreeGrafter"/>
</dbReference>
<dbReference type="InterPro" id="IPR009014">
    <property type="entry name" value="Transketo_C/PFOR_II"/>
</dbReference>
<feature type="domain" description="Transketolase N-terminal" evidence="11">
    <location>
        <begin position="6"/>
        <end position="123"/>
    </location>
</feature>
<keyword evidence="14" id="KW-1185">Reference proteome</keyword>
<evidence type="ECO:0000256" key="7">
    <source>
        <dbReference type="ARBA" id="ARBA00022723"/>
    </source>
</evidence>
<organism evidence="13">
    <name type="scientific">Absidia glauca</name>
    <name type="common">Pin mould</name>
    <dbReference type="NCBI Taxonomy" id="4829"/>
    <lineage>
        <taxon>Eukaryota</taxon>
        <taxon>Fungi</taxon>
        <taxon>Fungi incertae sedis</taxon>
        <taxon>Mucoromycota</taxon>
        <taxon>Mucoromycotina</taxon>
        <taxon>Mucoromycetes</taxon>
        <taxon>Mucorales</taxon>
        <taxon>Cunninghamellaceae</taxon>
        <taxon>Absidia</taxon>
    </lineage>
</organism>
<feature type="region of interest" description="Disordered" evidence="10">
    <location>
        <begin position="95"/>
        <end position="114"/>
    </location>
</feature>
<evidence type="ECO:0000256" key="1">
    <source>
        <dbReference type="ARBA" id="ARBA00001946"/>
    </source>
</evidence>
<dbReference type="FunFam" id="3.40.50.920:FF:000003">
    <property type="entry name" value="Transketolase"/>
    <property type="match status" value="1"/>
</dbReference>
<dbReference type="STRING" id="4829.A0A163K5R2"/>
<keyword evidence="7" id="KW-0479">Metal-binding</keyword>
<name>A0A163K5R2_ABSGL</name>
<gene>
    <name evidence="13" type="primary">ABSGL_14553.1 scaffold 14663</name>
</gene>
<evidence type="ECO:0000256" key="2">
    <source>
        <dbReference type="ARBA" id="ARBA00001964"/>
    </source>
</evidence>